<keyword evidence="6" id="KW-0175">Coiled coil</keyword>
<dbReference type="PANTHER" id="PTHR32060:SF22">
    <property type="entry name" value="CARBOXYL-TERMINAL-PROCESSING PEPTIDASE 3, CHLOROPLASTIC"/>
    <property type="match status" value="1"/>
</dbReference>
<dbReference type="InterPro" id="IPR004447">
    <property type="entry name" value="Peptidase_S41A"/>
</dbReference>
<accession>A0ABW3HFC9</accession>
<evidence type="ECO:0000313" key="9">
    <source>
        <dbReference type="Proteomes" id="UP001597044"/>
    </source>
</evidence>
<dbReference type="InterPro" id="IPR029045">
    <property type="entry name" value="ClpP/crotonase-like_dom_sf"/>
</dbReference>
<dbReference type="InterPro" id="IPR001478">
    <property type="entry name" value="PDZ"/>
</dbReference>
<evidence type="ECO:0000256" key="1">
    <source>
        <dbReference type="ARBA" id="ARBA00009179"/>
    </source>
</evidence>
<dbReference type="SUPFAM" id="SSF50156">
    <property type="entry name" value="PDZ domain-like"/>
    <property type="match status" value="1"/>
</dbReference>
<dbReference type="PROSITE" id="PS50106">
    <property type="entry name" value="PDZ"/>
    <property type="match status" value="1"/>
</dbReference>
<dbReference type="CDD" id="cd07560">
    <property type="entry name" value="Peptidase_S41_CPP"/>
    <property type="match status" value="1"/>
</dbReference>
<dbReference type="InterPro" id="IPR020992">
    <property type="entry name" value="Tail_Prtase_C"/>
</dbReference>
<evidence type="ECO:0000256" key="2">
    <source>
        <dbReference type="ARBA" id="ARBA00022670"/>
    </source>
</evidence>
<comment type="caution">
    <text evidence="8">The sequence shown here is derived from an EMBL/GenBank/DDBJ whole genome shotgun (WGS) entry which is preliminary data.</text>
</comment>
<evidence type="ECO:0000256" key="3">
    <source>
        <dbReference type="ARBA" id="ARBA00022801"/>
    </source>
</evidence>
<dbReference type="PANTHER" id="PTHR32060">
    <property type="entry name" value="TAIL-SPECIFIC PROTEASE"/>
    <property type="match status" value="1"/>
</dbReference>
<name>A0ABW3HFC9_9GAMM</name>
<dbReference type="SMART" id="SM00228">
    <property type="entry name" value="PDZ"/>
    <property type="match status" value="1"/>
</dbReference>
<evidence type="ECO:0000256" key="4">
    <source>
        <dbReference type="ARBA" id="ARBA00022825"/>
    </source>
</evidence>
<dbReference type="InterPro" id="IPR036034">
    <property type="entry name" value="PDZ_sf"/>
</dbReference>
<evidence type="ECO:0000256" key="6">
    <source>
        <dbReference type="SAM" id="Coils"/>
    </source>
</evidence>
<organism evidence="8 9">
    <name type="scientific">Paraperlucidibaca wandonensis</name>
    <dbReference type="NCBI Taxonomy" id="1268273"/>
    <lineage>
        <taxon>Bacteria</taxon>
        <taxon>Pseudomonadati</taxon>
        <taxon>Pseudomonadota</taxon>
        <taxon>Gammaproteobacteria</taxon>
        <taxon>Moraxellales</taxon>
        <taxon>Moraxellaceae</taxon>
        <taxon>Paraperlucidibaca</taxon>
    </lineage>
</organism>
<feature type="coiled-coil region" evidence="6">
    <location>
        <begin position="697"/>
        <end position="733"/>
    </location>
</feature>
<dbReference type="Proteomes" id="UP001597044">
    <property type="component" value="Unassembled WGS sequence"/>
</dbReference>
<dbReference type="Pfam" id="PF03572">
    <property type="entry name" value="Peptidase_S41"/>
    <property type="match status" value="1"/>
</dbReference>
<evidence type="ECO:0000259" key="7">
    <source>
        <dbReference type="PROSITE" id="PS50106"/>
    </source>
</evidence>
<feature type="domain" description="PDZ" evidence="7">
    <location>
        <begin position="315"/>
        <end position="385"/>
    </location>
</feature>
<dbReference type="Pfam" id="PF00595">
    <property type="entry name" value="PDZ"/>
    <property type="match status" value="1"/>
</dbReference>
<sequence length="785" mass="87079">MLAIHLRFDETLKKFISGAIIATLRRQNRRPHTNQCQKLMPTLPVSPLSRAVNLSFLSRLGVGVSGALLCLSVTTVCYAADVNTQPAKATAKAAAKAPAKAVAASKKLSPTADQAKASRLVARQLSVLHYNKTPLNDALSADIWARYLNDLDGQHVYFLASDIEQFKAQRLRLDDQLKAGDLDPAFAIFNRYQQRANERFQFVLTNLEKNRKGVLNFTGNERLLNDRKDAPWIGSLAEMNTLWLNRLRSGALSLKLDGKADDEIIQTLTRRYRSQLKALSQNRSEDAFSLFMNSLTGAYDPHTSYFSPRNSENFNINMSLQLEGIGAVLQTDDEYTKVVRLVPAGPADKARQLKPNDKIVAVGEGDKDLVDVIGWRIDEVVELIRGPKGTTVRLQIIPNGNDDGARKIISIVRNTVALEDQAASKKIIEVTRNGETKQIGVIKLPAFYADFQGQQNGDPDYRSTTRDVRKLIDELKTARVQGLILDLRNNGGGSLSEVNDLIGEFITTGPTVQVRDARGRLETLGDGNPDVGYNGPLVVMTNRLSASAAEIFAGAIQDYGRGLVVGGTSFGKGTVQSIRDLGHGQLKITEAKFYRISGASTQNKGVEPDIYFPEVFDPKEIGESALPHAMPWDTIRPSRYQQVDDWKSKLGALEQASKLRQAKNPDIRYLNEQIKLLADVKAQNTSSLNEKVRLSEKQALEERRLAIENRRRVAKKQAQLKAWDEVEKQLEAQNPDHDPNFERPEEQALLNEAAEVLVDAQQLNTAASNLPSYLKRNADSPLVNR</sequence>
<dbReference type="EMBL" id="JBHTIT010000001">
    <property type="protein sequence ID" value="MFD0949215.1"/>
    <property type="molecule type" value="Genomic_DNA"/>
</dbReference>
<keyword evidence="9" id="KW-1185">Reference proteome</keyword>
<reference evidence="9" key="1">
    <citation type="journal article" date="2019" name="Int. J. Syst. Evol. Microbiol.">
        <title>The Global Catalogue of Microorganisms (GCM) 10K type strain sequencing project: providing services to taxonomists for standard genome sequencing and annotation.</title>
        <authorList>
            <consortium name="The Broad Institute Genomics Platform"/>
            <consortium name="The Broad Institute Genome Sequencing Center for Infectious Disease"/>
            <person name="Wu L."/>
            <person name="Ma J."/>
        </authorList>
    </citation>
    <scope>NUCLEOTIDE SEQUENCE [LARGE SCALE GENOMIC DNA]</scope>
    <source>
        <strain evidence="9">CCUG 63419</strain>
    </source>
</reference>
<dbReference type="Pfam" id="PF11818">
    <property type="entry name" value="DUF3340"/>
    <property type="match status" value="1"/>
</dbReference>
<dbReference type="CDD" id="cd06782">
    <property type="entry name" value="cpPDZ_CPP-like"/>
    <property type="match status" value="1"/>
</dbReference>
<keyword evidence="3 5" id="KW-0378">Hydrolase</keyword>
<keyword evidence="4 5" id="KW-0720">Serine protease</keyword>
<dbReference type="Gene3D" id="2.30.42.10">
    <property type="match status" value="1"/>
</dbReference>
<evidence type="ECO:0000256" key="5">
    <source>
        <dbReference type="RuleBase" id="RU004404"/>
    </source>
</evidence>
<dbReference type="InterPro" id="IPR040573">
    <property type="entry name" value="TSP_N"/>
</dbReference>
<gene>
    <name evidence="8" type="ORF">ACFQ0F_02230</name>
</gene>
<proteinExistence type="inferred from homology"/>
<dbReference type="InterPro" id="IPR005151">
    <property type="entry name" value="Tail-specific_protease"/>
</dbReference>
<dbReference type="SMART" id="SM00245">
    <property type="entry name" value="TSPc"/>
    <property type="match status" value="1"/>
</dbReference>
<evidence type="ECO:0000313" key="8">
    <source>
        <dbReference type="EMBL" id="MFD0949215.1"/>
    </source>
</evidence>
<protein>
    <submittedName>
        <fullName evidence="8">Carboxy terminal-processing peptidase</fullName>
        <ecNumber evidence="8">3.4.21.102</ecNumber>
    </submittedName>
</protein>
<dbReference type="NCBIfam" id="TIGR00225">
    <property type="entry name" value="prc"/>
    <property type="match status" value="1"/>
</dbReference>
<dbReference type="EC" id="3.4.21.102" evidence="8"/>
<comment type="similarity">
    <text evidence="1 5">Belongs to the peptidase S41A family.</text>
</comment>
<dbReference type="RefSeq" id="WP_379068625.1">
    <property type="nucleotide sequence ID" value="NZ_JBHTIT010000001.1"/>
</dbReference>
<keyword evidence="2 5" id="KW-0645">Protease</keyword>
<dbReference type="Pfam" id="PF17804">
    <property type="entry name" value="TSP_NTD"/>
    <property type="match status" value="1"/>
</dbReference>
<dbReference type="SUPFAM" id="SSF52096">
    <property type="entry name" value="ClpP/crotonase"/>
    <property type="match status" value="1"/>
</dbReference>
<dbReference type="GO" id="GO:0004252">
    <property type="term" value="F:serine-type endopeptidase activity"/>
    <property type="evidence" value="ECO:0007669"/>
    <property type="project" value="UniProtKB-EC"/>
</dbReference>
<dbReference type="Gene3D" id="3.90.226.10">
    <property type="entry name" value="2-enoyl-CoA Hydratase, Chain A, domain 1"/>
    <property type="match status" value="1"/>
</dbReference>